<dbReference type="PANTHER" id="PTHR43808">
    <property type="entry name" value="ACETYLORNITHINE DEACETYLASE"/>
    <property type="match status" value="1"/>
</dbReference>
<evidence type="ECO:0000313" key="20">
    <source>
        <dbReference type="Proteomes" id="UP000236729"/>
    </source>
</evidence>
<keyword evidence="19" id="KW-1185">Reference proteome</keyword>
<dbReference type="GO" id="GO:0009014">
    <property type="term" value="F:succinyl-diaminopimelate desuccinylase activity"/>
    <property type="evidence" value="ECO:0007669"/>
    <property type="project" value="UniProtKB-UniRule"/>
</dbReference>
<comment type="catalytic activity">
    <reaction evidence="13">
        <text>N-succinyl-(2S,6S)-2,6-diaminopimelate + H2O = (2S,6S)-2,6-diaminopimelate + succinate</text>
        <dbReference type="Rhea" id="RHEA:22608"/>
        <dbReference type="ChEBI" id="CHEBI:15377"/>
        <dbReference type="ChEBI" id="CHEBI:30031"/>
        <dbReference type="ChEBI" id="CHEBI:57609"/>
        <dbReference type="ChEBI" id="CHEBI:58087"/>
        <dbReference type="EC" id="3.5.1.18"/>
    </reaction>
</comment>
<evidence type="ECO:0000256" key="4">
    <source>
        <dbReference type="ARBA" id="ARBA00011738"/>
    </source>
</evidence>
<evidence type="ECO:0000256" key="13">
    <source>
        <dbReference type="ARBA" id="ARBA00051301"/>
    </source>
</evidence>
<comment type="subunit">
    <text evidence="4">Homodimer.</text>
</comment>
<keyword evidence="9" id="KW-0862">Zinc</keyword>
<dbReference type="GO" id="GO:0046872">
    <property type="term" value="F:metal ion binding"/>
    <property type="evidence" value="ECO:0007669"/>
    <property type="project" value="UniProtKB-KW"/>
</dbReference>
<evidence type="ECO:0000256" key="5">
    <source>
        <dbReference type="ARBA" id="ARBA00011921"/>
    </source>
</evidence>
<evidence type="ECO:0000256" key="7">
    <source>
        <dbReference type="ARBA" id="ARBA00022723"/>
    </source>
</evidence>
<evidence type="ECO:0000256" key="1">
    <source>
        <dbReference type="ARBA" id="ARBA00001941"/>
    </source>
</evidence>
<dbReference type="EC" id="3.5.1.18" evidence="5 14"/>
<dbReference type="GO" id="GO:0006526">
    <property type="term" value="P:L-arginine biosynthetic process"/>
    <property type="evidence" value="ECO:0007669"/>
    <property type="project" value="TreeGrafter"/>
</dbReference>
<evidence type="ECO:0000259" key="16">
    <source>
        <dbReference type="Pfam" id="PF07687"/>
    </source>
</evidence>
<keyword evidence="6" id="KW-0028">Amino-acid biosynthesis</keyword>
<keyword evidence="11" id="KW-0457">Lysine biosynthesis</keyword>
<dbReference type="NCBIfam" id="TIGR01900">
    <property type="entry name" value="dapE-gram_pos"/>
    <property type="match status" value="1"/>
</dbReference>
<dbReference type="FunFam" id="3.30.70.360:FF:000011">
    <property type="entry name" value="Succinyl-diaminopimelate desuccinylase"/>
    <property type="match status" value="1"/>
</dbReference>
<dbReference type="SUPFAM" id="SSF53187">
    <property type="entry name" value="Zn-dependent exopeptidases"/>
    <property type="match status" value="1"/>
</dbReference>
<evidence type="ECO:0000256" key="10">
    <source>
        <dbReference type="ARBA" id="ARBA00022915"/>
    </source>
</evidence>
<evidence type="ECO:0000256" key="8">
    <source>
        <dbReference type="ARBA" id="ARBA00022801"/>
    </source>
</evidence>
<dbReference type="InterPro" id="IPR036264">
    <property type="entry name" value="Bact_exopeptidase_dim_dom"/>
</dbReference>
<keyword evidence="7" id="KW-0479">Metal-binding</keyword>
<evidence type="ECO:0000313" key="19">
    <source>
        <dbReference type="Proteomes" id="UP000199690"/>
    </source>
</evidence>
<evidence type="ECO:0000313" key="17">
    <source>
        <dbReference type="EMBL" id="SEG78068.1"/>
    </source>
</evidence>
<keyword evidence="12" id="KW-0170">Cobalt</keyword>
<name>A0A1H6CZ69_9PSEU</name>
<comment type="cofactor">
    <cofactor evidence="2">
        <name>Zn(2+)</name>
        <dbReference type="ChEBI" id="CHEBI:29105"/>
    </cofactor>
</comment>
<evidence type="ECO:0000256" key="2">
    <source>
        <dbReference type="ARBA" id="ARBA00001947"/>
    </source>
</evidence>
<comment type="pathway">
    <text evidence="3">Amino-acid biosynthesis; L-lysine biosynthesis via DAP pathway; LL-2,6-diaminopimelate from (S)-tetrahydrodipicolinate (succinylase route): step 3/3.</text>
</comment>
<dbReference type="EMBL" id="FNVB01000005">
    <property type="protein sequence ID" value="SEG78068.1"/>
    <property type="molecule type" value="Genomic_DNA"/>
</dbReference>
<dbReference type="GO" id="GO:0009089">
    <property type="term" value="P:lysine biosynthetic process via diaminopimelate"/>
    <property type="evidence" value="ECO:0007669"/>
    <property type="project" value="UniProtKB-UniRule"/>
</dbReference>
<evidence type="ECO:0000256" key="15">
    <source>
        <dbReference type="SAM" id="MobiDB-lite"/>
    </source>
</evidence>
<dbReference type="InterPro" id="IPR050072">
    <property type="entry name" value="Peptidase_M20A"/>
</dbReference>
<dbReference type="SMR" id="A0A1H6CZ69"/>
<dbReference type="InterPro" id="IPR010174">
    <property type="entry name" value="Succinyl-DAP_deSuclase_DapE"/>
</dbReference>
<dbReference type="Gene3D" id="3.40.630.10">
    <property type="entry name" value="Zn peptidases"/>
    <property type="match status" value="1"/>
</dbReference>
<evidence type="ECO:0000256" key="3">
    <source>
        <dbReference type="ARBA" id="ARBA00005130"/>
    </source>
</evidence>
<dbReference type="GO" id="GO:0008777">
    <property type="term" value="F:acetylornithine deacetylase activity"/>
    <property type="evidence" value="ECO:0007669"/>
    <property type="project" value="TreeGrafter"/>
</dbReference>
<evidence type="ECO:0000256" key="11">
    <source>
        <dbReference type="ARBA" id="ARBA00023154"/>
    </source>
</evidence>
<sequence>MRSGELVPAFSAGRTAAPPGVPPRGSLPVVTASLDLTADPVELTAALVDIPSVSGGEKAIADAVEQALRAQAPHLEVVRNGDAVLARTNLGRASRVVLAGHLDTVPINDNLPLTRTGSGADEILHGCGTVDMKSGDAVMLHLAATLAEPRHDLTFVFYDCEEIEAERNGLNRIERELPDWLAGDLAVVCEPSNAAIEAGCQGTMRVEVRTTGTRAHTARAWMGENAIHAAQPVLQRLGEYTPRNPVIDGLQYREGLQAVRISGGVAGNVVPDECVVAVNHRFAPDKSLDDAEAHLREVFDGFEVTVTDGAPGALPGLTAPAAAELVEASASEPVAKLGWTDVARFAARGLPAVNFGPGSPTLAHTKQEHVATAEIRHCADVLTRFLR</sequence>
<proteinExistence type="predicted"/>
<keyword evidence="10" id="KW-0220">Diaminopimelate biosynthesis</keyword>
<evidence type="ECO:0000256" key="9">
    <source>
        <dbReference type="ARBA" id="ARBA00022833"/>
    </source>
</evidence>
<dbReference type="Gene3D" id="3.30.70.360">
    <property type="match status" value="1"/>
</dbReference>
<evidence type="ECO:0000313" key="18">
    <source>
        <dbReference type="EMBL" id="SFD04410.1"/>
    </source>
</evidence>
<protein>
    <recommendedName>
        <fullName evidence="5 14">Succinyl-diaminopimelate desuccinylase</fullName>
        <ecNumber evidence="5 14">3.5.1.18</ecNumber>
    </recommendedName>
</protein>
<evidence type="ECO:0000256" key="12">
    <source>
        <dbReference type="ARBA" id="ARBA00023285"/>
    </source>
</evidence>
<gene>
    <name evidence="17" type="ORF">SAMN02982929_03713</name>
    <name evidence="18" type="ORF">SAMN05216506_102308</name>
</gene>
<evidence type="ECO:0000256" key="6">
    <source>
        <dbReference type="ARBA" id="ARBA00022605"/>
    </source>
</evidence>
<dbReference type="EMBL" id="FOME01000002">
    <property type="protein sequence ID" value="SFD04410.1"/>
    <property type="molecule type" value="Genomic_DNA"/>
</dbReference>
<accession>A0A1H6CZ69</accession>
<keyword evidence="8" id="KW-0378">Hydrolase</keyword>
<dbReference type="PANTHER" id="PTHR43808:SF31">
    <property type="entry name" value="N-ACETYL-L-CITRULLINE DEACETYLASE"/>
    <property type="match status" value="1"/>
</dbReference>
<comment type="cofactor">
    <cofactor evidence="1">
        <name>Co(2+)</name>
        <dbReference type="ChEBI" id="CHEBI:48828"/>
    </cofactor>
</comment>
<dbReference type="SUPFAM" id="SSF55031">
    <property type="entry name" value="Bacterial exopeptidase dimerisation domain"/>
    <property type="match status" value="1"/>
</dbReference>
<dbReference type="Pfam" id="PF07687">
    <property type="entry name" value="M20_dimer"/>
    <property type="match status" value="1"/>
</dbReference>
<organism evidence="17 20">
    <name type="scientific">Saccharopolyspora kobensis</name>
    <dbReference type="NCBI Taxonomy" id="146035"/>
    <lineage>
        <taxon>Bacteria</taxon>
        <taxon>Bacillati</taxon>
        <taxon>Actinomycetota</taxon>
        <taxon>Actinomycetes</taxon>
        <taxon>Pseudonocardiales</taxon>
        <taxon>Pseudonocardiaceae</taxon>
        <taxon>Saccharopolyspora</taxon>
    </lineage>
</organism>
<dbReference type="Proteomes" id="UP000236729">
    <property type="component" value="Unassembled WGS sequence"/>
</dbReference>
<evidence type="ECO:0000256" key="14">
    <source>
        <dbReference type="NCBIfam" id="TIGR01900"/>
    </source>
</evidence>
<dbReference type="Proteomes" id="UP000199690">
    <property type="component" value="Unassembled WGS sequence"/>
</dbReference>
<dbReference type="AlphaFoldDB" id="A0A1H6CZ69"/>
<reference evidence="17" key="1">
    <citation type="submission" date="2016-10" db="EMBL/GenBank/DDBJ databases">
        <authorList>
            <person name="de Groot N.N."/>
        </authorList>
    </citation>
    <scope>NUCLEOTIDE SEQUENCE [LARGE SCALE GENOMIC DNA]</scope>
    <source>
        <strain evidence="17">ATCC 20501</strain>
    </source>
</reference>
<dbReference type="InterPro" id="IPR011650">
    <property type="entry name" value="Peptidase_M20_dimer"/>
</dbReference>
<dbReference type="InterPro" id="IPR002933">
    <property type="entry name" value="Peptidase_M20"/>
</dbReference>
<feature type="domain" description="Peptidase M20 dimerisation" evidence="16">
    <location>
        <begin position="202"/>
        <end position="299"/>
    </location>
</feature>
<dbReference type="GO" id="GO:0019877">
    <property type="term" value="P:diaminopimelate biosynthetic process"/>
    <property type="evidence" value="ECO:0007669"/>
    <property type="project" value="UniProtKB-KW"/>
</dbReference>
<reference evidence="19 20" key="2">
    <citation type="submission" date="2016-10" db="EMBL/GenBank/DDBJ databases">
        <authorList>
            <person name="Varghese N."/>
            <person name="Submissions S."/>
        </authorList>
    </citation>
    <scope>NUCLEOTIDE SEQUENCE [LARGE SCALE GENOMIC DNA]</scope>
    <source>
        <strain evidence="20">ATCC 20501</strain>
        <strain evidence="18 19">CGMCC 4.3529</strain>
    </source>
</reference>
<dbReference type="Pfam" id="PF01546">
    <property type="entry name" value="Peptidase_M20"/>
    <property type="match status" value="1"/>
</dbReference>
<accession>A0A1I1PEI1</accession>
<feature type="region of interest" description="Disordered" evidence="15">
    <location>
        <begin position="1"/>
        <end position="23"/>
    </location>
</feature>